<dbReference type="Proteomes" id="UP000324897">
    <property type="component" value="Unassembled WGS sequence"/>
</dbReference>
<comment type="caution">
    <text evidence="1">The sequence shown here is derived from an EMBL/GenBank/DDBJ whole genome shotgun (WGS) entry which is preliminary data.</text>
</comment>
<evidence type="ECO:0000313" key="1">
    <source>
        <dbReference type="EMBL" id="TVU15497.1"/>
    </source>
</evidence>
<accession>A0A5J9TWD5</accession>
<gene>
    <name evidence="1" type="ORF">EJB05_39021</name>
</gene>
<protein>
    <submittedName>
        <fullName evidence="1">Uncharacterized protein</fullName>
    </submittedName>
</protein>
<keyword evidence="2" id="KW-1185">Reference proteome</keyword>
<sequence>SGPTVVGDPGSGAVPEWHAGAPVFDRPLHTARSGDRLVEGVRGSNGAVRCDDGTPKYNLSFKAKCIASGVASCSFFSGEQFVQSLLVDGELDRSPFSMDMNADRLARVWVRCGHPVCVEIRGVDIRNQLVYREPISVDVMAAVMAV</sequence>
<feature type="non-terminal residue" evidence="1">
    <location>
        <position position="1"/>
    </location>
</feature>
<proteinExistence type="predicted"/>
<reference evidence="1 2" key="1">
    <citation type="journal article" date="2019" name="Sci. Rep.">
        <title>A high-quality genome of Eragrostis curvula grass provides insights into Poaceae evolution and supports new strategies to enhance forage quality.</title>
        <authorList>
            <person name="Carballo J."/>
            <person name="Santos B.A.C.M."/>
            <person name="Zappacosta D."/>
            <person name="Garbus I."/>
            <person name="Selva J.P."/>
            <person name="Gallo C.A."/>
            <person name="Diaz A."/>
            <person name="Albertini E."/>
            <person name="Caccamo M."/>
            <person name="Echenique V."/>
        </authorList>
    </citation>
    <scope>NUCLEOTIDE SEQUENCE [LARGE SCALE GENOMIC DNA]</scope>
    <source>
        <strain evidence="2">cv. Victoria</strain>
        <tissue evidence="1">Leaf</tissue>
    </source>
</reference>
<dbReference type="EMBL" id="RWGY01000031">
    <property type="protein sequence ID" value="TVU15497.1"/>
    <property type="molecule type" value="Genomic_DNA"/>
</dbReference>
<dbReference type="Gramene" id="TVU15497">
    <property type="protein sequence ID" value="TVU15497"/>
    <property type="gene ID" value="EJB05_39021"/>
</dbReference>
<evidence type="ECO:0000313" key="2">
    <source>
        <dbReference type="Proteomes" id="UP000324897"/>
    </source>
</evidence>
<name>A0A5J9TWD5_9POAL</name>
<dbReference type="AlphaFoldDB" id="A0A5J9TWD5"/>
<organism evidence="1 2">
    <name type="scientific">Eragrostis curvula</name>
    <name type="common">weeping love grass</name>
    <dbReference type="NCBI Taxonomy" id="38414"/>
    <lineage>
        <taxon>Eukaryota</taxon>
        <taxon>Viridiplantae</taxon>
        <taxon>Streptophyta</taxon>
        <taxon>Embryophyta</taxon>
        <taxon>Tracheophyta</taxon>
        <taxon>Spermatophyta</taxon>
        <taxon>Magnoliopsida</taxon>
        <taxon>Liliopsida</taxon>
        <taxon>Poales</taxon>
        <taxon>Poaceae</taxon>
        <taxon>PACMAD clade</taxon>
        <taxon>Chloridoideae</taxon>
        <taxon>Eragrostideae</taxon>
        <taxon>Eragrostidinae</taxon>
        <taxon>Eragrostis</taxon>
    </lineage>
</organism>